<accession>A0A9D3LM32</accession>
<dbReference type="GO" id="GO:0030154">
    <property type="term" value="P:cell differentiation"/>
    <property type="evidence" value="ECO:0007669"/>
    <property type="project" value="TreeGrafter"/>
</dbReference>
<organism evidence="2 3">
    <name type="scientific">Anguilla anguilla</name>
    <name type="common">European freshwater eel</name>
    <name type="synonym">Muraena anguilla</name>
    <dbReference type="NCBI Taxonomy" id="7936"/>
    <lineage>
        <taxon>Eukaryota</taxon>
        <taxon>Metazoa</taxon>
        <taxon>Chordata</taxon>
        <taxon>Craniata</taxon>
        <taxon>Vertebrata</taxon>
        <taxon>Euteleostomi</taxon>
        <taxon>Actinopterygii</taxon>
        <taxon>Neopterygii</taxon>
        <taxon>Teleostei</taxon>
        <taxon>Anguilliformes</taxon>
        <taxon>Anguillidae</taxon>
        <taxon>Anguilla</taxon>
    </lineage>
</organism>
<evidence type="ECO:0000256" key="1">
    <source>
        <dbReference type="SAM" id="MobiDB-lite"/>
    </source>
</evidence>
<feature type="compositionally biased region" description="Basic and acidic residues" evidence="1">
    <location>
        <begin position="60"/>
        <end position="77"/>
    </location>
</feature>
<protein>
    <submittedName>
        <fullName evidence="2">Uncharacterized protein</fullName>
    </submittedName>
</protein>
<feature type="compositionally biased region" description="Basic residues" evidence="1">
    <location>
        <begin position="95"/>
        <end position="105"/>
    </location>
</feature>
<dbReference type="Proteomes" id="UP001044222">
    <property type="component" value="Chromosome 16"/>
</dbReference>
<dbReference type="EMBL" id="JAFIRN010000016">
    <property type="protein sequence ID" value="KAG5833525.1"/>
    <property type="molecule type" value="Genomic_DNA"/>
</dbReference>
<feature type="region of interest" description="Disordered" evidence="1">
    <location>
        <begin position="366"/>
        <end position="449"/>
    </location>
</feature>
<proteinExistence type="predicted"/>
<sequence>MATSSSALQRSSVSNLDVESKLTAHYQAPWHQQRNVFHPSTRPACVEELHKHAKQNLRALNRDQQQRQRASSRERRVTISISVAPPMPSYPSPRTLRRHEQRSRHLHTERPVRESETQPVQRKERPVREVEFRQAQRKSARTRSSSPTECCHFGPWSRKAPAPTDPDSEVVTLGQRPKCPVPNVPTTLDKQTNWSKALPLPTPEERLRNESQVISSCIIPINVTGVGFDREASVRCSLVHSQSVLQRRRKLRRRKTISGIPRRVQQDLDSDESPVARERTVIVHTNADFSLSHDELSLSGRLGNTKDSGCQTEDFPIAAPSRRRIRAQRGQGIPASLSHSTGNITSLPDSSDAMFAAAVGGRLRSRSLPREGGRLVDQDRDDSDDDDDDEEDDGELSPYEAEEFLQGPAERVLKDEEESTDDQAAPELQLAGLKCKQRSGAAAAPTTAG</sequence>
<comment type="caution">
    <text evidence="2">The sequence shown here is derived from an EMBL/GenBank/DDBJ whole genome shotgun (WGS) entry which is preliminary data.</text>
</comment>
<name>A0A9D3LM32_ANGAN</name>
<evidence type="ECO:0000313" key="3">
    <source>
        <dbReference type="Proteomes" id="UP001044222"/>
    </source>
</evidence>
<feature type="region of interest" description="Disordered" evidence="1">
    <location>
        <begin position="300"/>
        <end position="345"/>
    </location>
</feature>
<dbReference type="InterPro" id="IPR024845">
    <property type="entry name" value="NHS-like"/>
</dbReference>
<dbReference type="Pfam" id="PF15273">
    <property type="entry name" value="NHS"/>
    <property type="match status" value="1"/>
</dbReference>
<dbReference type="PANTHER" id="PTHR23039:SF5">
    <property type="entry name" value="ACTIN REMODELING REGULATOR NHS"/>
    <property type="match status" value="1"/>
</dbReference>
<feature type="compositionally biased region" description="Basic and acidic residues" evidence="1">
    <location>
        <begin position="368"/>
        <end position="378"/>
    </location>
</feature>
<feature type="compositionally biased region" description="Acidic residues" evidence="1">
    <location>
        <begin position="379"/>
        <end position="403"/>
    </location>
</feature>
<dbReference type="AlphaFoldDB" id="A0A9D3LM32"/>
<dbReference type="PANTHER" id="PTHR23039">
    <property type="entry name" value="NANCE-HORAN SYNDROME PROTEIN"/>
    <property type="match status" value="1"/>
</dbReference>
<evidence type="ECO:0000313" key="2">
    <source>
        <dbReference type="EMBL" id="KAG5833525.1"/>
    </source>
</evidence>
<dbReference type="GO" id="GO:0002088">
    <property type="term" value="P:lens development in camera-type eye"/>
    <property type="evidence" value="ECO:0007669"/>
    <property type="project" value="TreeGrafter"/>
</dbReference>
<reference evidence="2" key="1">
    <citation type="submission" date="2021-01" db="EMBL/GenBank/DDBJ databases">
        <title>A chromosome-scale assembly of European eel, Anguilla anguilla.</title>
        <authorList>
            <person name="Henkel C."/>
            <person name="Jong-Raadsen S.A."/>
            <person name="Dufour S."/>
            <person name="Weltzien F.-A."/>
            <person name="Palstra A.P."/>
            <person name="Pelster B."/>
            <person name="Spaink H.P."/>
            <person name="Van Den Thillart G.E."/>
            <person name="Jansen H."/>
            <person name="Zahm M."/>
            <person name="Klopp C."/>
            <person name="Cedric C."/>
            <person name="Louis A."/>
            <person name="Berthelot C."/>
            <person name="Parey E."/>
            <person name="Roest Crollius H."/>
            <person name="Montfort J."/>
            <person name="Robinson-Rechavi M."/>
            <person name="Bucao C."/>
            <person name="Bouchez O."/>
            <person name="Gislard M."/>
            <person name="Lluch J."/>
            <person name="Milhes M."/>
            <person name="Lampietro C."/>
            <person name="Lopez Roques C."/>
            <person name="Donnadieu C."/>
            <person name="Braasch I."/>
            <person name="Desvignes T."/>
            <person name="Postlethwait J."/>
            <person name="Bobe J."/>
            <person name="Guiguen Y."/>
            <person name="Dirks R."/>
        </authorList>
    </citation>
    <scope>NUCLEOTIDE SEQUENCE</scope>
    <source>
        <strain evidence="2">Tag_6206</strain>
        <tissue evidence="2">Liver</tissue>
    </source>
</reference>
<feature type="compositionally biased region" description="Basic and acidic residues" evidence="1">
    <location>
        <begin position="106"/>
        <end position="134"/>
    </location>
</feature>
<gene>
    <name evidence="2" type="ORF">ANANG_G00276830</name>
</gene>
<feature type="region of interest" description="Disordered" evidence="1">
    <location>
        <begin position="57"/>
        <end position="185"/>
    </location>
</feature>
<keyword evidence="3" id="KW-1185">Reference proteome</keyword>